<dbReference type="GO" id="GO:0000287">
    <property type="term" value="F:magnesium ion binding"/>
    <property type="evidence" value="ECO:0007669"/>
    <property type="project" value="InterPro"/>
</dbReference>
<protein>
    <recommendedName>
        <fullName evidence="3">pyruvate kinase</fullName>
        <ecNumber evidence="3">2.7.1.40</ecNumber>
    </recommendedName>
</protein>
<dbReference type="AlphaFoldDB" id="A0A3B1AEU1"/>
<dbReference type="InterPro" id="IPR015793">
    <property type="entry name" value="Pyrv_Knase_brl"/>
</dbReference>
<feature type="domain" description="Pyruvate kinase barrel" evidence="12">
    <location>
        <begin position="20"/>
        <end position="340"/>
    </location>
</feature>
<dbReference type="FunFam" id="2.40.33.10:FF:000001">
    <property type="entry name" value="Pyruvate kinase"/>
    <property type="match status" value="1"/>
</dbReference>
<evidence type="ECO:0000256" key="2">
    <source>
        <dbReference type="ARBA" id="ARBA00008663"/>
    </source>
</evidence>
<feature type="domain" description="Pyruvate kinase C-terminal" evidence="13">
    <location>
        <begin position="377"/>
        <end position="475"/>
    </location>
</feature>
<name>A0A3B1AEU1_9ZZZZ</name>
<reference evidence="14" key="1">
    <citation type="submission" date="2018-06" db="EMBL/GenBank/DDBJ databases">
        <authorList>
            <person name="Zhirakovskaya E."/>
        </authorList>
    </citation>
    <scope>NUCLEOTIDE SEQUENCE</scope>
</reference>
<dbReference type="NCBIfam" id="TIGR01064">
    <property type="entry name" value="pyruv_kin"/>
    <property type="match status" value="1"/>
</dbReference>
<dbReference type="Gene3D" id="2.40.33.10">
    <property type="entry name" value="PK beta-barrel domain-like"/>
    <property type="match status" value="1"/>
</dbReference>
<keyword evidence="8" id="KW-0067">ATP-binding</keyword>
<dbReference type="Gene3D" id="3.40.1380.20">
    <property type="entry name" value="Pyruvate kinase, C-terminal domain"/>
    <property type="match status" value="1"/>
</dbReference>
<sequence>MGRKNKEAIVNHEKLALQWRRTKIIATLGPASDSPTMINQLLEAGVNVVRLNMSHGNHDSHRLLFKRVRAAAKRQSRNIAILMDLCGPKIRVGEFRDGQIMLVDEQQVTVTCRNILGEEGLIPSQYRNLYKDAKKGERILLDDGNLELCVLSIKGTEVNCRVIHGGVLKDHKGMNLPDSDLSTEAFTAKDKKDALLAMELGADFVALSFVRNAKDITRLTRYMERHGKAIPVISKIERPEAVENIDEILVESYGIMVARGDLGIELPAEQVPMIQRDLIKRARRAYVPVIVATQMLESMITHSRPTRAEVGDVASATHSSADAVMLSGETASGEYPVEAVQTMVKIVREIERHQWRDGHYGSQVFADRQKAGFSNREAVAHAALELARDLKLEAIIVPTLSGTTAQVLAAHRATASMVGVCSREWVCRRLALHWGVIPVHLVTPDHQDWRDMCHRIESQCELTRPGHTVLVVSGFNDDPALNEPVLKMMQL</sequence>
<dbReference type="Gene3D" id="3.20.20.60">
    <property type="entry name" value="Phosphoenolpyruvate-binding domains"/>
    <property type="match status" value="1"/>
</dbReference>
<dbReference type="EC" id="2.7.1.40" evidence="3"/>
<evidence type="ECO:0000256" key="10">
    <source>
        <dbReference type="ARBA" id="ARBA00023152"/>
    </source>
</evidence>
<dbReference type="GO" id="GO:0004743">
    <property type="term" value="F:pyruvate kinase activity"/>
    <property type="evidence" value="ECO:0007669"/>
    <property type="project" value="UniProtKB-EC"/>
</dbReference>
<dbReference type="SUPFAM" id="SSF50800">
    <property type="entry name" value="PK beta-barrel domain-like"/>
    <property type="match status" value="1"/>
</dbReference>
<dbReference type="PRINTS" id="PR01050">
    <property type="entry name" value="PYRUVTKNASE"/>
</dbReference>
<gene>
    <name evidence="14" type="ORF">MNBD_GAMMA19-1179</name>
</gene>
<dbReference type="InterPro" id="IPR040442">
    <property type="entry name" value="Pyrv_kinase-like_dom_sf"/>
</dbReference>
<evidence type="ECO:0000256" key="1">
    <source>
        <dbReference type="ARBA" id="ARBA00004997"/>
    </source>
</evidence>
<dbReference type="InterPro" id="IPR036918">
    <property type="entry name" value="Pyrv_Knase_C_sf"/>
</dbReference>
<evidence type="ECO:0000256" key="8">
    <source>
        <dbReference type="ARBA" id="ARBA00022840"/>
    </source>
</evidence>
<dbReference type="InterPro" id="IPR015806">
    <property type="entry name" value="Pyrv_Knase_insert_dom_sf"/>
</dbReference>
<evidence type="ECO:0000256" key="5">
    <source>
        <dbReference type="ARBA" id="ARBA00022723"/>
    </source>
</evidence>
<dbReference type="EMBL" id="UOFV01000305">
    <property type="protein sequence ID" value="VAX02322.1"/>
    <property type="molecule type" value="Genomic_DNA"/>
</dbReference>
<dbReference type="NCBIfam" id="NF004491">
    <property type="entry name" value="PRK05826.1"/>
    <property type="match status" value="1"/>
</dbReference>
<evidence type="ECO:0000313" key="14">
    <source>
        <dbReference type="EMBL" id="VAX02322.1"/>
    </source>
</evidence>
<keyword evidence="5" id="KW-0479">Metal-binding</keyword>
<keyword evidence="4 14" id="KW-0808">Transferase</keyword>
<evidence type="ECO:0000256" key="9">
    <source>
        <dbReference type="ARBA" id="ARBA00022842"/>
    </source>
</evidence>
<comment type="similarity">
    <text evidence="2">Belongs to the pyruvate kinase family.</text>
</comment>
<proteinExistence type="inferred from homology"/>
<dbReference type="SUPFAM" id="SSF51621">
    <property type="entry name" value="Phosphoenolpyruvate/pyruvate domain"/>
    <property type="match status" value="1"/>
</dbReference>
<dbReference type="GO" id="GO:0030955">
    <property type="term" value="F:potassium ion binding"/>
    <property type="evidence" value="ECO:0007669"/>
    <property type="project" value="InterPro"/>
</dbReference>
<organism evidence="14">
    <name type="scientific">hydrothermal vent metagenome</name>
    <dbReference type="NCBI Taxonomy" id="652676"/>
    <lineage>
        <taxon>unclassified sequences</taxon>
        <taxon>metagenomes</taxon>
        <taxon>ecological metagenomes</taxon>
    </lineage>
</organism>
<evidence type="ECO:0000256" key="11">
    <source>
        <dbReference type="ARBA" id="ARBA00023317"/>
    </source>
</evidence>
<dbReference type="UniPathway" id="UPA00109">
    <property type="reaction ID" value="UER00188"/>
</dbReference>
<keyword evidence="6" id="KW-0547">Nucleotide-binding</keyword>
<dbReference type="InterPro" id="IPR018209">
    <property type="entry name" value="Pyrv_Knase_AS"/>
</dbReference>
<evidence type="ECO:0000259" key="13">
    <source>
        <dbReference type="Pfam" id="PF02887"/>
    </source>
</evidence>
<keyword evidence="9" id="KW-0460">Magnesium</keyword>
<dbReference type="GO" id="GO:0005524">
    <property type="term" value="F:ATP binding"/>
    <property type="evidence" value="ECO:0007669"/>
    <property type="project" value="UniProtKB-KW"/>
</dbReference>
<keyword evidence="10" id="KW-0324">Glycolysis</keyword>
<dbReference type="Pfam" id="PF02887">
    <property type="entry name" value="PK_C"/>
    <property type="match status" value="1"/>
</dbReference>
<evidence type="ECO:0000256" key="7">
    <source>
        <dbReference type="ARBA" id="ARBA00022777"/>
    </source>
</evidence>
<dbReference type="GO" id="GO:0016301">
    <property type="term" value="F:kinase activity"/>
    <property type="evidence" value="ECO:0007669"/>
    <property type="project" value="UniProtKB-KW"/>
</dbReference>
<dbReference type="InterPro" id="IPR015795">
    <property type="entry name" value="Pyrv_Knase_C"/>
</dbReference>
<dbReference type="SUPFAM" id="SSF52935">
    <property type="entry name" value="PK C-terminal domain-like"/>
    <property type="match status" value="1"/>
</dbReference>
<keyword evidence="11 14" id="KW-0670">Pyruvate</keyword>
<evidence type="ECO:0000256" key="4">
    <source>
        <dbReference type="ARBA" id="ARBA00022679"/>
    </source>
</evidence>
<dbReference type="Pfam" id="PF00224">
    <property type="entry name" value="PK"/>
    <property type="match status" value="1"/>
</dbReference>
<dbReference type="PANTHER" id="PTHR11817">
    <property type="entry name" value="PYRUVATE KINASE"/>
    <property type="match status" value="1"/>
</dbReference>
<dbReference type="PROSITE" id="PS00110">
    <property type="entry name" value="PYRUVATE_KINASE"/>
    <property type="match status" value="1"/>
</dbReference>
<dbReference type="InterPro" id="IPR015813">
    <property type="entry name" value="Pyrv/PenolPyrv_kinase-like_dom"/>
</dbReference>
<evidence type="ECO:0000259" key="12">
    <source>
        <dbReference type="Pfam" id="PF00224"/>
    </source>
</evidence>
<comment type="pathway">
    <text evidence="1">Carbohydrate degradation; glycolysis; pyruvate from D-glyceraldehyde 3-phosphate: step 5/5.</text>
</comment>
<dbReference type="InterPro" id="IPR001697">
    <property type="entry name" value="Pyr_Knase"/>
</dbReference>
<accession>A0A3B1AEU1</accession>
<evidence type="ECO:0000256" key="6">
    <source>
        <dbReference type="ARBA" id="ARBA00022741"/>
    </source>
</evidence>
<keyword evidence="7 14" id="KW-0418">Kinase</keyword>
<evidence type="ECO:0000256" key="3">
    <source>
        <dbReference type="ARBA" id="ARBA00012142"/>
    </source>
</evidence>
<dbReference type="NCBIfam" id="NF004978">
    <property type="entry name" value="PRK06354.1"/>
    <property type="match status" value="1"/>
</dbReference>
<dbReference type="InterPro" id="IPR011037">
    <property type="entry name" value="Pyrv_Knase-like_insert_dom_sf"/>
</dbReference>